<keyword evidence="2" id="KW-1133">Transmembrane helix</keyword>
<keyword evidence="2" id="KW-0472">Membrane</keyword>
<dbReference type="InterPro" id="IPR050508">
    <property type="entry name" value="Methyltransf_Superfamily"/>
</dbReference>
<dbReference type="InterPro" id="IPR029063">
    <property type="entry name" value="SAM-dependent_MTases_sf"/>
</dbReference>
<accession>A0AAN8EM93</accession>
<keyword evidence="2" id="KW-0812">Transmembrane</keyword>
<dbReference type="PANTHER" id="PTHR42912">
    <property type="entry name" value="METHYLTRANSFERASE"/>
    <property type="match status" value="1"/>
</dbReference>
<dbReference type="PANTHER" id="PTHR42912:SF83">
    <property type="entry name" value="METHYLTRANSFERASE TYPE 11 DOMAIN-CONTAINING PROTEIN"/>
    <property type="match status" value="1"/>
</dbReference>
<dbReference type="Gene3D" id="3.40.50.150">
    <property type="entry name" value="Vaccinia Virus protein VP39"/>
    <property type="match status" value="1"/>
</dbReference>
<dbReference type="SUPFAM" id="SSF53335">
    <property type="entry name" value="S-adenosyl-L-methionine-dependent methyltransferases"/>
    <property type="match status" value="1"/>
</dbReference>
<name>A0AAN8EM93_9EURO</name>
<dbReference type="AlphaFoldDB" id="A0AAN8EM93"/>
<feature type="transmembrane region" description="Helical" evidence="2">
    <location>
        <begin position="102"/>
        <end position="122"/>
    </location>
</feature>
<feature type="region of interest" description="Disordered" evidence="1">
    <location>
        <begin position="48"/>
        <end position="93"/>
    </location>
</feature>
<proteinExistence type="predicted"/>
<dbReference type="EMBL" id="JAKLMC020000009">
    <property type="protein sequence ID" value="KAK5954087.1"/>
    <property type="molecule type" value="Genomic_DNA"/>
</dbReference>
<protein>
    <submittedName>
        <fullName evidence="3">Uncharacterized protein</fullName>
    </submittedName>
</protein>
<organism evidence="3 4">
    <name type="scientific">Knufia fluminis</name>
    <dbReference type="NCBI Taxonomy" id="191047"/>
    <lineage>
        <taxon>Eukaryota</taxon>
        <taxon>Fungi</taxon>
        <taxon>Dikarya</taxon>
        <taxon>Ascomycota</taxon>
        <taxon>Pezizomycotina</taxon>
        <taxon>Eurotiomycetes</taxon>
        <taxon>Chaetothyriomycetidae</taxon>
        <taxon>Chaetothyriales</taxon>
        <taxon>Trichomeriaceae</taxon>
        <taxon>Knufia</taxon>
    </lineage>
</organism>
<keyword evidence="4" id="KW-1185">Reference proteome</keyword>
<gene>
    <name evidence="3" type="ORF">OHC33_004658</name>
</gene>
<feature type="compositionally biased region" description="Low complexity" evidence="1">
    <location>
        <begin position="57"/>
        <end position="70"/>
    </location>
</feature>
<evidence type="ECO:0000313" key="3">
    <source>
        <dbReference type="EMBL" id="KAK5954087.1"/>
    </source>
</evidence>
<sequence length="437" mass="50350">MSQPLSRIPHLARAIAEKRKLRSRFDQFTNQRYEVSIKVPYRTRSFSSSQLVSQQRAPPATASSSSTYTPKNAGQPFRRLPSHGIPYPSDEESKDNAFRDSVYRYGTLTFFALAGAYIFFAYQSYRVSVQKYKERPEHLKLKQNADVSDRWKDTTRNFDHEVESQERVLLMSWKRKRLIREAYGDVLEVSVGTGRNMELYDTRPYSAIENSSYGRSRRHMITSLTFNDQSEVMVENAKRKWELRQSQRRKDDRFTGDVSFVVGDAGQAGVIERPPGGYDTIVQSMGVCSMADPVGFLRHLGRLVRQPGEQILNSSPEKFRKQENDGKGGRIFLLEHGRGYGWLRWLNSYLDNTAPMHAERYGCWYNKDIGDIVKESGLVVERVKRYSFGTVWEVILRPAPTPLPGEDQNIIQAVQGIKDLKSEESGEQKGWLSSWWK</sequence>
<dbReference type="GO" id="GO:0008168">
    <property type="term" value="F:methyltransferase activity"/>
    <property type="evidence" value="ECO:0007669"/>
    <property type="project" value="TreeGrafter"/>
</dbReference>
<evidence type="ECO:0000313" key="4">
    <source>
        <dbReference type="Proteomes" id="UP001316803"/>
    </source>
</evidence>
<evidence type="ECO:0000256" key="2">
    <source>
        <dbReference type="SAM" id="Phobius"/>
    </source>
</evidence>
<evidence type="ECO:0000256" key="1">
    <source>
        <dbReference type="SAM" id="MobiDB-lite"/>
    </source>
</evidence>
<reference evidence="3 4" key="1">
    <citation type="submission" date="2022-12" db="EMBL/GenBank/DDBJ databases">
        <title>Genomic features and morphological characterization of a novel Knufia sp. strain isolated from spacecraft assembly facility.</title>
        <authorList>
            <person name="Teixeira M."/>
            <person name="Chander A.M."/>
            <person name="Stajich J.E."/>
            <person name="Venkateswaran K."/>
        </authorList>
    </citation>
    <scope>NUCLEOTIDE SEQUENCE [LARGE SCALE GENOMIC DNA]</scope>
    <source>
        <strain evidence="3 4">FJI-L2-BK-P2</strain>
    </source>
</reference>
<comment type="caution">
    <text evidence="3">The sequence shown here is derived from an EMBL/GenBank/DDBJ whole genome shotgun (WGS) entry which is preliminary data.</text>
</comment>
<dbReference type="Proteomes" id="UP001316803">
    <property type="component" value="Unassembled WGS sequence"/>
</dbReference>